<dbReference type="GeneID" id="24135218"/>
<evidence type="ECO:0000313" key="1">
    <source>
        <dbReference type="EMBL" id="KDO20752.1"/>
    </source>
</evidence>
<protein>
    <submittedName>
        <fullName evidence="1">Uncharacterized protein</fullName>
    </submittedName>
</protein>
<dbReference type="VEuPathDB" id="FungiDB:SPRG_13334"/>
<gene>
    <name evidence="1" type="ORF">SPRG_13334</name>
</gene>
<dbReference type="EMBL" id="KK583304">
    <property type="protein sequence ID" value="KDO20752.1"/>
    <property type="molecule type" value="Genomic_DNA"/>
</dbReference>
<sequence>MGRYDDVLALLATDSTRAIALLRGVARQAHAADEVVMGYALQARNDALCFELLQGDDGRIFDALRIAGDFDIALSRSVHPKVVAFPSSAIPGIVLHGVAAAKVRMMRGRDVDGVRLLFWPKAHRARLVGLPTSVQWLVRAVDDPRHRVATLALLGASDVATVAAEIFAKFRDRDASPLHLLTSGQRLQLYVASTWVSAFPAIAAALLASSEPQLACLFLETYLTLQSDVALSTASTWIHAVLTKFGWEHFVSALQSLLRRWSPTHLEHAFQLVASLAGVDPTPVCSRLAAPFLGELVRASYDVLHAQLVLRLHTPITAYAEATSLLTRSLLLEQYVDVTRFEVVAGTWLYDRLPTALLLEIAAFGATDVCKIATLVARHPASFPPIAVVAPAVWAVRNVNVNLNVSVNLNLGSLVPDVARTGPSAAFDNAAWGSVLLVDVMTATLLAARCDTIGWSPAFLEACYVHAGLALLPALVAVLSAHPSLGATTNVVAILQRAPEVLRRATPPDTIGHLARDVQLHLLLTVLEGMPSTGQIDALVTSLLHELDGMPWALHAYRAVIYRLLASFSHLLTPHARLRLVQACLQSHEAALQVPRRGLAMDDLYVACDCVACTRLHGELLASDMRCLLSMSGPVPRCLRQLVLNHNDRLLLEHECATSYRVRKTLLSVVQTANGPDGDLRRVAALRELKTTTLQALQPPAKRRWLWFF</sequence>
<dbReference type="RefSeq" id="XP_012208564.1">
    <property type="nucleotide sequence ID" value="XM_012353174.1"/>
</dbReference>
<reference evidence="1 2" key="1">
    <citation type="journal article" date="2013" name="PLoS Genet.">
        <title>Distinctive expansion of potential virulence genes in the genome of the oomycete fish pathogen Saprolegnia parasitica.</title>
        <authorList>
            <person name="Jiang R.H."/>
            <person name="de Bruijn I."/>
            <person name="Haas B.J."/>
            <person name="Belmonte R."/>
            <person name="Lobach L."/>
            <person name="Christie J."/>
            <person name="van den Ackerveken G."/>
            <person name="Bottin A."/>
            <person name="Bulone V."/>
            <person name="Diaz-Moreno S.M."/>
            <person name="Dumas B."/>
            <person name="Fan L."/>
            <person name="Gaulin E."/>
            <person name="Govers F."/>
            <person name="Grenville-Briggs L.J."/>
            <person name="Horner N.R."/>
            <person name="Levin J.Z."/>
            <person name="Mammella M."/>
            <person name="Meijer H.J."/>
            <person name="Morris P."/>
            <person name="Nusbaum C."/>
            <person name="Oome S."/>
            <person name="Phillips A.J."/>
            <person name="van Rooyen D."/>
            <person name="Rzeszutek E."/>
            <person name="Saraiva M."/>
            <person name="Secombes C.J."/>
            <person name="Seidl M.F."/>
            <person name="Snel B."/>
            <person name="Stassen J.H."/>
            <person name="Sykes S."/>
            <person name="Tripathy S."/>
            <person name="van den Berg H."/>
            <person name="Vega-Arreguin J.C."/>
            <person name="Wawra S."/>
            <person name="Young S.K."/>
            <person name="Zeng Q."/>
            <person name="Dieguez-Uribeondo J."/>
            <person name="Russ C."/>
            <person name="Tyler B.M."/>
            <person name="van West P."/>
        </authorList>
    </citation>
    <scope>NUCLEOTIDE SEQUENCE [LARGE SCALE GENOMIC DNA]</scope>
    <source>
        <strain evidence="1 2">CBS 223.65</strain>
    </source>
</reference>
<dbReference type="OMA" id="EHECATG"/>
<proteinExistence type="predicted"/>
<evidence type="ECO:0000313" key="2">
    <source>
        <dbReference type="Proteomes" id="UP000030745"/>
    </source>
</evidence>
<dbReference type="KEGG" id="spar:SPRG_13334"/>
<organism evidence="1 2">
    <name type="scientific">Saprolegnia parasitica (strain CBS 223.65)</name>
    <dbReference type="NCBI Taxonomy" id="695850"/>
    <lineage>
        <taxon>Eukaryota</taxon>
        <taxon>Sar</taxon>
        <taxon>Stramenopiles</taxon>
        <taxon>Oomycota</taxon>
        <taxon>Saprolegniomycetes</taxon>
        <taxon>Saprolegniales</taxon>
        <taxon>Saprolegniaceae</taxon>
        <taxon>Saprolegnia</taxon>
    </lineage>
</organism>
<keyword evidence="2" id="KW-1185">Reference proteome</keyword>
<name>A0A067C1U1_SAPPC</name>
<dbReference type="AlphaFoldDB" id="A0A067C1U1"/>
<accession>A0A067C1U1</accession>
<dbReference type="Proteomes" id="UP000030745">
    <property type="component" value="Unassembled WGS sequence"/>
</dbReference>